<dbReference type="Pfam" id="PF13489">
    <property type="entry name" value="Methyltransf_23"/>
    <property type="match status" value="1"/>
</dbReference>
<gene>
    <name evidence="1" type="ORF">NA57DRAFT_44359</name>
</gene>
<dbReference type="PANTHER" id="PTHR43591">
    <property type="entry name" value="METHYLTRANSFERASE"/>
    <property type="match status" value="1"/>
</dbReference>
<evidence type="ECO:0000313" key="1">
    <source>
        <dbReference type="EMBL" id="KAF2095542.1"/>
    </source>
</evidence>
<dbReference type="AlphaFoldDB" id="A0A9P4I9C3"/>
<keyword evidence="2" id="KW-1185">Reference proteome</keyword>
<evidence type="ECO:0000313" key="2">
    <source>
        <dbReference type="Proteomes" id="UP000799772"/>
    </source>
</evidence>
<sequence>MEGELIPKGPRLDWPRLNAYRRYHAYEDGMYHLPNDEIEADRLNLQHHEFRLTIGGKLHLAPLSKDIQEVLDVGCGTGITEKDFADEYPSSRVLGIDLSPIQPLEVPPNCSFLVDNVEAEWNYDHQFDYIHSRAMVAGTKNWPRFLQQAYDALKPGGIIELQDVVFPGRCDDGSAPPTSPMAEWFKLFIEAGTKAGLNPTQANDFATPLRQAGFVGITGRKFKWPLGPWAKGKMNKTLGKWTLENILEGLQGGSLALFTRMLGWSKERVEVFLMEVRRELHEQKSHFYMPM</sequence>
<protein>
    <submittedName>
        <fullName evidence="1">S-adenosyl-L-methionine-dependent methyltransferase</fullName>
    </submittedName>
</protein>
<dbReference type="EMBL" id="ML978131">
    <property type="protein sequence ID" value="KAF2095542.1"/>
    <property type="molecule type" value="Genomic_DNA"/>
</dbReference>
<dbReference type="OrthoDB" id="2013972at2759"/>
<dbReference type="GO" id="GO:0008168">
    <property type="term" value="F:methyltransferase activity"/>
    <property type="evidence" value="ECO:0007669"/>
    <property type="project" value="UniProtKB-KW"/>
</dbReference>
<organism evidence="1 2">
    <name type="scientific">Rhizodiscina lignyota</name>
    <dbReference type="NCBI Taxonomy" id="1504668"/>
    <lineage>
        <taxon>Eukaryota</taxon>
        <taxon>Fungi</taxon>
        <taxon>Dikarya</taxon>
        <taxon>Ascomycota</taxon>
        <taxon>Pezizomycotina</taxon>
        <taxon>Dothideomycetes</taxon>
        <taxon>Pleosporomycetidae</taxon>
        <taxon>Aulographales</taxon>
        <taxon>Rhizodiscinaceae</taxon>
        <taxon>Rhizodiscina</taxon>
    </lineage>
</organism>
<dbReference type="SUPFAM" id="SSF53335">
    <property type="entry name" value="S-adenosyl-L-methionine-dependent methyltransferases"/>
    <property type="match status" value="1"/>
</dbReference>
<reference evidence="1" key="1">
    <citation type="journal article" date="2020" name="Stud. Mycol.">
        <title>101 Dothideomycetes genomes: a test case for predicting lifestyles and emergence of pathogens.</title>
        <authorList>
            <person name="Haridas S."/>
            <person name="Albert R."/>
            <person name="Binder M."/>
            <person name="Bloem J."/>
            <person name="Labutti K."/>
            <person name="Salamov A."/>
            <person name="Andreopoulos B."/>
            <person name="Baker S."/>
            <person name="Barry K."/>
            <person name="Bills G."/>
            <person name="Bluhm B."/>
            <person name="Cannon C."/>
            <person name="Castanera R."/>
            <person name="Culley D."/>
            <person name="Daum C."/>
            <person name="Ezra D."/>
            <person name="Gonzalez J."/>
            <person name="Henrissat B."/>
            <person name="Kuo A."/>
            <person name="Liang C."/>
            <person name="Lipzen A."/>
            <person name="Lutzoni F."/>
            <person name="Magnuson J."/>
            <person name="Mondo S."/>
            <person name="Nolan M."/>
            <person name="Ohm R."/>
            <person name="Pangilinan J."/>
            <person name="Park H.-J."/>
            <person name="Ramirez L."/>
            <person name="Alfaro M."/>
            <person name="Sun H."/>
            <person name="Tritt A."/>
            <person name="Yoshinaga Y."/>
            <person name="Zwiers L.-H."/>
            <person name="Turgeon B."/>
            <person name="Goodwin S."/>
            <person name="Spatafora J."/>
            <person name="Crous P."/>
            <person name="Grigoriev I."/>
        </authorList>
    </citation>
    <scope>NUCLEOTIDE SEQUENCE</scope>
    <source>
        <strain evidence="1">CBS 133067</strain>
    </source>
</reference>
<dbReference type="Proteomes" id="UP000799772">
    <property type="component" value="Unassembled WGS sequence"/>
</dbReference>
<dbReference type="PANTHER" id="PTHR43591:SF31">
    <property type="entry name" value="LAEA-LIKE, PUTATIVE (AFU_ORTHOLOGUE AFUA_8G01930)-RELATED"/>
    <property type="match status" value="1"/>
</dbReference>
<keyword evidence="1" id="KW-0489">Methyltransferase</keyword>
<dbReference type="Gene3D" id="3.40.50.150">
    <property type="entry name" value="Vaccinia Virus protein VP39"/>
    <property type="match status" value="1"/>
</dbReference>
<dbReference type="GO" id="GO:0032259">
    <property type="term" value="P:methylation"/>
    <property type="evidence" value="ECO:0007669"/>
    <property type="project" value="UniProtKB-KW"/>
</dbReference>
<keyword evidence="1" id="KW-0808">Transferase</keyword>
<comment type="caution">
    <text evidence="1">The sequence shown here is derived from an EMBL/GenBank/DDBJ whole genome shotgun (WGS) entry which is preliminary data.</text>
</comment>
<dbReference type="CDD" id="cd02440">
    <property type="entry name" value="AdoMet_MTases"/>
    <property type="match status" value="1"/>
</dbReference>
<name>A0A9P4I9C3_9PEZI</name>
<dbReference type="InterPro" id="IPR029063">
    <property type="entry name" value="SAM-dependent_MTases_sf"/>
</dbReference>
<accession>A0A9P4I9C3</accession>
<proteinExistence type="predicted"/>